<accession>A0A5B7X3H4</accession>
<dbReference type="InterPro" id="IPR051013">
    <property type="entry name" value="MBL_superfamily_lactonases"/>
</dbReference>
<dbReference type="InterPro" id="IPR001279">
    <property type="entry name" value="Metallo-B-lactamas"/>
</dbReference>
<evidence type="ECO:0000259" key="5">
    <source>
        <dbReference type="SMART" id="SM00849"/>
    </source>
</evidence>
<evidence type="ECO:0000313" key="7">
    <source>
        <dbReference type="Proteomes" id="UP000309016"/>
    </source>
</evidence>
<dbReference type="CDD" id="cd16281">
    <property type="entry name" value="metallo-hydrolase-like_MBL-fold"/>
    <property type="match status" value="1"/>
</dbReference>
<gene>
    <name evidence="6" type="ORF">FHG64_09620</name>
</gene>
<protein>
    <submittedName>
        <fullName evidence="6">MBL fold metallo-hydrolase</fullName>
    </submittedName>
</protein>
<evidence type="ECO:0000256" key="3">
    <source>
        <dbReference type="ARBA" id="ARBA00022801"/>
    </source>
</evidence>
<keyword evidence="2" id="KW-0479">Metal-binding</keyword>
<comment type="similarity">
    <text evidence="1">Belongs to the metallo-beta-lactamase superfamily.</text>
</comment>
<dbReference type="OrthoDB" id="9802897at2"/>
<reference evidence="6 7" key="1">
    <citation type="submission" date="2019-06" db="EMBL/GenBank/DDBJ databases">
        <title>Complete genome sequence of Antarcticibacterium flavum KCTC 52984T from an Antarctic marine sediment.</title>
        <authorList>
            <person name="Lee Y.M."/>
            <person name="Shin S.C."/>
        </authorList>
    </citation>
    <scope>NUCLEOTIDE SEQUENCE [LARGE SCALE GENOMIC DNA]</scope>
    <source>
        <strain evidence="6 7">KCTC 52984</strain>
    </source>
</reference>
<evidence type="ECO:0000256" key="1">
    <source>
        <dbReference type="ARBA" id="ARBA00007749"/>
    </source>
</evidence>
<name>A0A5B7X3H4_9FLAO</name>
<evidence type="ECO:0000256" key="4">
    <source>
        <dbReference type="ARBA" id="ARBA00022833"/>
    </source>
</evidence>
<dbReference type="Gene3D" id="3.60.15.10">
    <property type="entry name" value="Ribonuclease Z/Hydroxyacylglutathione hydrolase-like"/>
    <property type="match status" value="1"/>
</dbReference>
<dbReference type="GO" id="GO:0046872">
    <property type="term" value="F:metal ion binding"/>
    <property type="evidence" value="ECO:0007669"/>
    <property type="project" value="UniProtKB-KW"/>
</dbReference>
<dbReference type="Proteomes" id="UP000309016">
    <property type="component" value="Chromosome"/>
</dbReference>
<keyword evidence="3 6" id="KW-0378">Hydrolase</keyword>
<dbReference type="SUPFAM" id="SSF56281">
    <property type="entry name" value="Metallo-hydrolase/oxidoreductase"/>
    <property type="match status" value="1"/>
</dbReference>
<feature type="domain" description="Metallo-beta-lactamase" evidence="5">
    <location>
        <begin position="42"/>
        <end position="258"/>
    </location>
</feature>
<evidence type="ECO:0000313" key="6">
    <source>
        <dbReference type="EMBL" id="QCY69635.1"/>
    </source>
</evidence>
<organism evidence="6 7">
    <name type="scientific">Antarcticibacterium flavum</name>
    <dbReference type="NCBI Taxonomy" id="2058175"/>
    <lineage>
        <taxon>Bacteria</taxon>
        <taxon>Pseudomonadati</taxon>
        <taxon>Bacteroidota</taxon>
        <taxon>Flavobacteriia</taxon>
        <taxon>Flavobacteriales</taxon>
        <taxon>Flavobacteriaceae</taxon>
        <taxon>Antarcticibacterium</taxon>
    </lineage>
</organism>
<dbReference type="Pfam" id="PF00753">
    <property type="entry name" value="Lactamase_B"/>
    <property type="match status" value="1"/>
</dbReference>
<dbReference type="SMART" id="SM00849">
    <property type="entry name" value="Lactamase_B"/>
    <property type="match status" value="1"/>
</dbReference>
<dbReference type="KEGG" id="afla:FHG64_09620"/>
<dbReference type="RefSeq" id="WP_139066200.1">
    <property type="nucleotide sequence ID" value="NZ_CP040812.1"/>
</dbReference>
<proteinExistence type="inferred from homology"/>
<keyword evidence="7" id="KW-1185">Reference proteome</keyword>
<evidence type="ECO:0000256" key="2">
    <source>
        <dbReference type="ARBA" id="ARBA00022723"/>
    </source>
</evidence>
<dbReference type="PANTHER" id="PTHR42978:SF6">
    <property type="entry name" value="QUORUM-QUENCHING LACTONASE YTNP-RELATED"/>
    <property type="match status" value="1"/>
</dbReference>
<dbReference type="GO" id="GO:0016787">
    <property type="term" value="F:hydrolase activity"/>
    <property type="evidence" value="ECO:0007669"/>
    <property type="project" value="UniProtKB-KW"/>
</dbReference>
<dbReference type="PANTHER" id="PTHR42978">
    <property type="entry name" value="QUORUM-QUENCHING LACTONASE YTNP-RELATED-RELATED"/>
    <property type="match status" value="1"/>
</dbReference>
<dbReference type="AlphaFoldDB" id="A0A5B7X3H4"/>
<dbReference type="InterPro" id="IPR036866">
    <property type="entry name" value="RibonucZ/Hydroxyglut_hydro"/>
</dbReference>
<keyword evidence="4" id="KW-0862">Zinc</keyword>
<dbReference type="EMBL" id="CP040812">
    <property type="protein sequence ID" value="QCY69635.1"/>
    <property type="molecule type" value="Genomic_DNA"/>
</dbReference>
<sequence>MKIYPIEAGNFKLDGGAMFGVVPKTIWNRTNPADDNNLIDMAARCLLLEDGDRLTLIDTGMGDKQSDKFFGYYNLWGDESIDKSLKKHGFHRDNITDIFMTHLHFDHCGGCIKWNKERTGYEPAFKNARFWSNKEHWLWATQPNAREKASFLKENIIPMEQSGRLHFIEREKDQMYVEPDHFGFGVFFADGHTDKQMIPHIKHLDKTFVFMADLLPTAGHIPLPYVMGYDTRPLITLSEKEKFLDTAATKGYYLILEHDAHNEIITVKHTEKGVRLDQVYTFNELFN</sequence>